<dbReference type="GO" id="GO:0004972">
    <property type="term" value="F:NMDA glutamate receptor activity"/>
    <property type="evidence" value="ECO:0007669"/>
    <property type="project" value="UniProtKB-ARBA"/>
</dbReference>
<feature type="transmembrane region" description="Helical" evidence="24">
    <location>
        <begin position="601"/>
        <end position="626"/>
    </location>
</feature>
<keyword evidence="16" id="KW-0407">Ion channel</keyword>
<evidence type="ECO:0000256" key="18">
    <source>
        <dbReference type="ARBA" id="ARBA00034430"/>
    </source>
</evidence>
<protein>
    <submittedName>
        <fullName evidence="27">Uncharacterized protein</fullName>
    </submittedName>
</protein>
<dbReference type="InterPro" id="IPR015683">
    <property type="entry name" value="Ionotropic_Glu_rcpt"/>
</dbReference>
<dbReference type="GO" id="GO:0043226">
    <property type="term" value="C:organelle"/>
    <property type="evidence" value="ECO:0007669"/>
    <property type="project" value="UniProtKB-ARBA"/>
</dbReference>
<feature type="site" description="Interaction with the cone snail toxin Con-ikot-ikot" evidence="21">
    <location>
        <position position="753"/>
    </location>
</feature>
<dbReference type="InterPro" id="IPR028082">
    <property type="entry name" value="Peripla_BP_I"/>
</dbReference>
<evidence type="ECO:0000256" key="10">
    <source>
        <dbReference type="ARBA" id="ARBA00023065"/>
    </source>
</evidence>
<dbReference type="InterPro" id="IPR001508">
    <property type="entry name" value="Iono_Glu_rcpt_met"/>
</dbReference>
<evidence type="ECO:0000256" key="5">
    <source>
        <dbReference type="ARBA" id="ARBA00022837"/>
    </source>
</evidence>
<keyword evidence="8" id="KW-0770">Synapse</keyword>
<evidence type="ECO:0000256" key="21">
    <source>
        <dbReference type="PIRSR" id="PIRSR601508-2"/>
    </source>
</evidence>
<name>A0AAE0XUE4_9GAST</name>
<evidence type="ECO:0000313" key="27">
    <source>
        <dbReference type="EMBL" id="KAK3713096.1"/>
    </source>
</evidence>
<dbReference type="InterPro" id="IPR019594">
    <property type="entry name" value="Glu/Gly-bd"/>
</dbReference>
<feature type="transmembrane region" description="Helical" evidence="24">
    <location>
        <begin position="530"/>
        <end position="551"/>
    </location>
</feature>
<dbReference type="InterPro" id="IPR001320">
    <property type="entry name" value="Iontro_rcpt_C"/>
</dbReference>
<feature type="compositionally biased region" description="Pro residues" evidence="23">
    <location>
        <begin position="969"/>
        <end position="989"/>
    </location>
</feature>
<keyword evidence="15" id="KW-1071">Ligand-gated ion channel</keyword>
<evidence type="ECO:0000256" key="17">
    <source>
        <dbReference type="ARBA" id="ARBA00034099"/>
    </source>
</evidence>
<evidence type="ECO:0000256" key="2">
    <source>
        <dbReference type="ARBA" id="ARBA00022475"/>
    </source>
</evidence>
<dbReference type="Proteomes" id="UP001283361">
    <property type="component" value="Unassembled WGS sequence"/>
</dbReference>
<dbReference type="GO" id="GO:0097060">
    <property type="term" value="C:synaptic membrane"/>
    <property type="evidence" value="ECO:0007669"/>
    <property type="project" value="UniProtKB-SubCell"/>
</dbReference>
<feature type="domain" description="Ionotropic glutamate receptor L-glutamate and glycine-binding" evidence="26">
    <location>
        <begin position="338"/>
        <end position="396"/>
    </location>
</feature>
<evidence type="ECO:0000256" key="20">
    <source>
        <dbReference type="PIRSR" id="PIRSR601508-1"/>
    </source>
</evidence>
<evidence type="ECO:0000256" key="3">
    <source>
        <dbReference type="ARBA" id="ARBA00022692"/>
    </source>
</evidence>
<dbReference type="AlphaFoldDB" id="A0AAE0XUE4"/>
<feature type="region of interest" description="Disordered" evidence="23">
    <location>
        <begin position="1040"/>
        <end position="1182"/>
    </location>
</feature>
<comment type="catalytic activity">
    <reaction evidence="19">
        <text>Ca(2+)(in) = Ca(2+)(out)</text>
        <dbReference type="Rhea" id="RHEA:29671"/>
        <dbReference type="ChEBI" id="CHEBI:29108"/>
    </reaction>
</comment>
<dbReference type="FunFam" id="3.40.190.10:FF:000007">
    <property type="entry name" value="Putative glutamate receptor ionotropic NMDA 2B"/>
    <property type="match status" value="1"/>
</dbReference>
<dbReference type="PRINTS" id="PR00177">
    <property type="entry name" value="NMDARECEPTOR"/>
</dbReference>
<reference evidence="27" key="1">
    <citation type="journal article" date="2023" name="G3 (Bethesda)">
        <title>A reference genome for the long-term kleptoplast-retaining sea slug Elysia crispata morphotype clarki.</title>
        <authorList>
            <person name="Eastman K.E."/>
            <person name="Pendleton A.L."/>
            <person name="Shaikh M.A."/>
            <person name="Suttiyut T."/>
            <person name="Ogas R."/>
            <person name="Tomko P."/>
            <person name="Gavelis G."/>
            <person name="Widhalm J.R."/>
            <person name="Wisecaver J.H."/>
        </authorList>
    </citation>
    <scope>NUCLEOTIDE SEQUENCE</scope>
    <source>
        <strain evidence="27">ECLA1</strain>
    </source>
</reference>
<dbReference type="Pfam" id="PF00060">
    <property type="entry name" value="Lig_chan"/>
    <property type="match status" value="1"/>
</dbReference>
<feature type="transmembrane region" description="Helical" evidence="24">
    <location>
        <begin position="793"/>
        <end position="817"/>
    </location>
</feature>
<proteinExistence type="predicted"/>
<feature type="disulfide bond" evidence="22">
    <location>
        <begin position="717"/>
        <end position="772"/>
    </location>
</feature>
<dbReference type="SUPFAM" id="SSF53822">
    <property type="entry name" value="Periplasmic binding protein-like I"/>
    <property type="match status" value="1"/>
</dbReference>
<evidence type="ECO:0000256" key="22">
    <source>
        <dbReference type="PIRSR" id="PIRSR601508-3"/>
    </source>
</evidence>
<keyword evidence="7 24" id="KW-1133">Transmembrane helix</keyword>
<evidence type="ECO:0000256" key="4">
    <source>
        <dbReference type="ARBA" id="ARBA00022729"/>
    </source>
</evidence>
<evidence type="ECO:0000313" key="28">
    <source>
        <dbReference type="Proteomes" id="UP001283361"/>
    </source>
</evidence>
<keyword evidence="6" id="KW-0460">Magnesium</keyword>
<accession>A0AAE0XUE4</accession>
<feature type="binding site" evidence="20">
    <location>
        <position position="703"/>
    </location>
    <ligand>
        <name>L-glutamate</name>
        <dbReference type="ChEBI" id="CHEBI:29985"/>
    </ligand>
</feature>
<evidence type="ECO:0000256" key="8">
    <source>
        <dbReference type="ARBA" id="ARBA00023018"/>
    </source>
</evidence>
<keyword evidence="10" id="KW-0406">Ion transport</keyword>
<evidence type="ECO:0000256" key="6">
    <source>
        <dbReference type="ARBA" id="ARBA00022842"/>
    </source>
</evidence>
<evidence type="ECO:0000256" key="7">
    <source>
        <dbReference type="ARBA" id="ARBA00022989"/>
    </source>
</evidence>
<comment type="catalytic activity">
    <reaction evidence="18">
        <text>K(+)(in) = K(+)(out)</text>
        <dbReference type="Rhea" id="RHEA:29463"/>
        <dbReference type="ChEBI" id="CHEBI:29103"/>
    </reaction>
</comment>
<feature type="transmembrane region" description="Helical" evidence="24">
    <location>
        <begin position="449"/>
        <end position="470"/>
    </location>
</feature>
<keyword evidence="28" id="KW-1185">Reference proteome</keyword>
<evidence type="ECO:0000256" key="12">
    <source>
        <dbReference type="ARBA" id="ARBA00023157"/>
    </source>
</evidence>
<evidence type="ECO:0000256" key="13">
    <source>
        <dbReference type="ARBA" id="ARBA00023170"/>
    </source>
</evidence>
<feature type="binding site" evidence="20">
    <location>
        <position position="661"/>
    </location>
    <ligand>
        <name>L-glutamate</name>
        <dbReference type="ChEBI" id="CHEBI:29985"/>
    </ligand>
</feature>
<evidence type="ECO:0000259" key="26">
    <source>
        <dbReference type="SMART" id="SM00918"/>
    </source>
</evidence>
<feature type="region of interest" description="Disordered" evidence="23">
    <location>
        <begin position="900"/>
        <end position="923"/>
    </location>
</feature>
<evidence type="ECO:0000256" key="11">
    <source>
        <dbReference type="ARBA" id="ARBA00023136"/>
    </source>
</evidence>
<evidence type="ECO:0000256" key="15">
    <source>
        <dbReference type="ARBA" id="ARBA00023286"/>
    </source>
</evidence>
<feature type="region of interest" description="Disordered" evidence="23">
    <location>
        <begin position="965"/>
        <end position="998"/>
    </location>
</feature>
<evidence type="ECO:0000256" key="23">
    <source>
        <dbReference type="SAM" id="MobiDB-lite"/>
    </source>
</evidence>
<dbReference type="Pfam" id="PF10613">
    <property type="entry name" value="Lig_chan-Glu_bd"/>
    <property type="match status" value="1"/>
</dbReference>
<keyword evidence="3 24" id="KW-0812">Transmembrane</keyword>
<dbReference type="SMART" id="SM00079">
    <property type="entry name" value="PBPe"/>
    <property type="match status" value="1"/>
</dbReference>
<keyword evidence="5" id="KW-0106">Calcium</keyword>
<dbReference type="Gene3D" id="3.40.50.2300">
    <property type="match status" value="1"/>
</dbReference>
<comment type="subcellular location">
    <subcellularLocation>
        <location evidence="17">Synaptic cell membrane</location>
        <topology evidence="17">Multi-pass membrane protein</topology>
    </subcellularLocation>
</comment>
<evidence type="ECO:0000256" key="1">
    <source>
        <dbReference type="ARBA" id="ARBA00022448"/>
    </source>
</evidence>
<feature type="compositionally biased region" description="Polar residues" evidence="23">
    <location>
        <begin position="1153"/>
        <end position="1163"/>
    </location>
</feature>
<keyword evidence="4" id="KW-0732">Signal</keyword>
<evidence type="ECO:0000256" key="24">
    <source>
        <dbReference type="SAM" id="Phobius"/>
    </source>
</evidence>
<dbReference type="FunFam" id="3.40.190.10:FF:000078">
    <property type="entry name" value="glutamate receptor ionotropic, NMDA 3B"/>
    <property type="match status" value="1"/>
</dbReference>
<feature type="domain" description="Ionotropic glutamate receptor C-terminal" evidence="25">
    <location>
        <begin position="320"/>
        <end position="770"/>
    </location>
</feature>
<dbReference type="SMART" id="SM00918">
    <property type="entry name" value="Lig_chan-Glu_bd"/>
    <property type="match status" value="1"/>
</dbReference>
<feature type="site" description="Interaction with the cone snail toxin Con-ikot-ikot" evidence="21">
    <location>
        <position position="667"/>
    </location>
</feature>
<comment type="caution">
    <text evidence="27">The sequence shown here is derived from an EMBL/GenBank/DDBJ whole genome shotgun (WGS) entry which is preliminary data.</text>
</comment>
<feature type="site" description="Crucial to convey clamshell closure to channel opening" evidence="21">
    <location>
        <position position="634"/>
    </location>
</feature>
<feature type="binding site" evidence="20">
    <location>
        <position position="412"/>
    </location>
    <ligand>
        <name>L-glutamate</name>
        <dbReference type="ChEBI" id="CHEBI:29985"/>
    </ligand>
</feature>
<evidence type="ECO:0000256" key="16">
    <source>
        <dbReference type="ARBA" id="ARBA00023303"/>
    </source>
</evidence>
<keyword evidence="2" id="KW-1003">Cell membrane</keyword>
<keyword evidence="11 24" id="KW-0472">Membrane</keyword>
<evidence type="ECO:0000259" key="25">
    <source>
        <dbReference type="SMART" id="SM00079"/>
    </source>
</evidence>
<keyword evidence="13" id="KW-0675">Receptor</keyword>
<keyword evidence="1" id="KW-0813">Transport</keyword>
<keyword evidence="9" id="KW-0175">Coiled coil</keyword>
<feature type="compositionally biased region" description="Polar residues" evidence="23">
    <location>
        <begin position="1118"/>
        <end position="1143"/>
    </location>
</feature>
<organism evidence="27 28">
    <name type="scientific">Elysia crispata</name>
    <name type="common">lettuce slug</name>
    <dbReference type="NCBI Taxonomy" id="231223"/>
    <lineage>
        <taxon>Eukaryota</taxon>
        <taxon>Metazoa</taxon>
        <taxon>Spiralia</taxon>
        <taxon>Lophotrochozoa</taxon>
        <taxon>Mollusca</taxon>
        <taxon>Gastropoda</taxon>
        <taxon>Heterobranchia</taxon>
        <taxon>Euthyneura</taxon>
        <taxon>Panpulmonata</taxon>
        <taxon>Sacoglossa</taxon>
        <taxon>Placobranchoidea</taxon>
        <taxon>Plakobranchidae</taxon>
        <taxon>Elysia</taxon>
    </lineage>
</organism>
<dbReference type="Gene3D" id="3.40.190.10">
    <property type="entry name" value="Periplasmic binding protein-like II"/>
    <property type="match status" value="2"/>
</dbReference>
<dbReference type="EMBL" id="JAWDGP010007571">
    <property type="protein sequence ID" value="KAK3713096.1"/>
    <property type="molecule type" value="Genomic_DNA"/>
</dbReference>
<feature type="binding site" evidence="20">
    <location>
        <position position="662"/>
    </location>
    <ligand>
        <name>L-glutamate</name>
        <dbReference type="ChEBI" id="CHEBI:29985"/>
    </ligand>
</feature>
<gene>
    <name evidence="27" type="ORF">RRG08_036708</name>
</gene>
<dbReference type="PANTHER" id="PTHR18966">
    <property type="entry name" value="IONOTROPIC GLUTAMATE RECEPTOR"/>
    <property type="match status" value="1"/>
</dbReference>
<evidence type="ECO:0000256" key="14">
    <source>
        <dbReference type="ARBA" id="ARBA00023180"/>
    </source>
</evidence>
<keyword evidence="12 22" id="KW-1015">Disulfide bond</keyword>
<sequence length="1182" mass="132692">MEHEWSRLLTVRAAFRVVAQFAVSFADDSRTFRSVFFSNGCPSFTLITSSRGKVFTVTTSRAVSYFLLLSGEPVARMLPSCSCCSILLSILPFSAAHWDTRGSTVSTIRGKQSYDIIEAAKKLGLMGKEYQWILTRSCIPIGEYAPKSFPIGLLGVSFSYNMEAMKTFVRQGMLVWLHALANLEKKPALIANKTIPPEFTCDTAQASYWQDGEIIYRELLNTTVTDEEEEISFNQNGTLTRTELYIMNLQWHDRAQMRAKWVQVGRWKRNGLTMNDITWPGESAMPPIGRPKRGFLRVATLNEKPYVIYRYPEKDNSCGEKGLPCWIYPTRDKDSKVPLTNVTEKRCCVGLTMDLLKIFSQELNFDFHIKEVEDGKWGGLSKDGKRWNGLVNALLSDEADIVMTSIKINPERSTAIRFSVPYLETGIKIIVALRAGAISPTAFLEPFDLFSWIFIIVLSVHSMAIIIFFFEFALPKKKEEETAVTFYGRPMSNKSISPYLFSNRTSFPSISRTSSRLHGRLLPRAEPYDYASWALILIFSVHATGTAILIFEWLSPDGLNRGLTPMREHRFSLFRSFWLIWAMLFSTSVQTDQPKGIASRFLANIWALFALVFLASYTANLAAFMITKEEYYNLSGIKDYRLQKPRSMNPPFKYATIPNGSTEANIRANHKDMYRYMQEYNQPDVDEGIEALKAQKIQAFIYDSSVLEYYASRDPKCRLVTVGNRYAMTGYGVAFPPDYQNPWIRKINKVILKLQSNGELDRLQKFWLAGACDMKKEKGVSNRTLGILNFTSAFILLGSGVLLGLIILIFEHSYFIFGRNHLRKIDKCGCCALVSLSMGKSLQLKECVDEAISKYTKNRCKDPVCETQIWKLRHQLDMALLKIENLSNIMSGNRRGQLQIKSSASQDSYDEAREIQDTRPNGTRKMLACGHAVDVNHIGWKGDVRGSKGGYEGTRTGGAPRLKAICVAPAPPPRSIPESPPLPPPPPPQRQSSSLGKHMQETTFDARPGVPVASPPDVTFRRNGNMVDKFERFLERFDREEDSVSPAPEEFDSFLPPPPFGESPLISKDTSKDSMSGDTGFGLRSSRDDGTTYIGFEDLSSDGRDSNSGYGGVPNVGLSGNPTSSNASPMHTLRRTPSYTSAVGGSLDRELPEQSSPQPTPSRIRQYGGKKYVGVQNDTALS</sequence>
<dbReference type="SUPFAM" id="SSF53850">
    <property type="entry name" value="Periplasmic binding protein-like II"/>
    <property type="match status" value="1"/>
</dbReference>
<evidence type="ECO:0000256" key="9">
    <source>
        <dbReference type="ARBA" id="ARBA00023054"/>
    </source>
</evidence>
<evidence type="ECO:0000256" key="19">
    <source>
        <dbReference type="ARBA" id="ARBA00036634"/>
    </source>
</evidence>
<keyword evidence="14" id="KW-0325">Glycoprotein</keyword>